<dbReference type="InterPro" id="IPR000477">
    <property type="entry name" value="RT_dom"/>
</dbReference>
<dbReference type="SUPFAM" id="SSF56672">
    <property type="entry name" value="DNA/RNA polymerases"/>
    <property type="match status" value="1"/>
</dbReference>
<organism evidence="2 3">
    <name type="scientific">Dendrobium catenatum</name>
    <dbReference type="NCBI Taxonomy" id="906689"/>
    <lineage>
        <taxon>Eukaryota</taxon>
        <taxon>Viridiplantae</taxon>
        <taxon>Streptophyta</taxon>
        <taxon>Embryophyta</taxon>
        <taxon>Tracheophyta</taxon>
        <taxon>Spermatophyta</taxon>
        <taxon>Magnoliopsida</taxon>
        <taxon>Liliopsida</taxon>
        <taxon>Asparagales</taxon>
        <taxon>Orchidaceae</taxon>
        <taxon>Epidendroideae</taxon>
        <taxon>Malaxideae</taxon>
        <taxon>Dendrobiinae</taxon>
        <taxon>Dendrobium</taxon>
    </lineage>
</organism>
<dbReference type="STRING" id="906689.A0A2I0VGZ1"/>
<evidence type="ECO:0000313" key="3">
    <source>
        <dbReference type="Proteomes" id="UP000233837"/>
    </source>
</evidence>
<name>A0A2I0VGZ1_9ASPA</name>
<dbReference type="CDD" id="cd01650">
    <property type="entry name" value="RT_nLTR_like"/>
    <property type="match status" value="1"/>
</dbReference>
<evidence type="ECO:0000313" key="2">
    <source>
        <dbReference type="EMBL" id="PKU62681.1"/>
    </source>
</evidence>
<reference evidence="2 3" key="2">
    <citation type="journal article" date="2017" name="Nature">
        <title>The Apostasia genome and the evolution of orchids.</title>
        <authorList>
            <person name="Zhang G.Q."/>
            <person name="Liu K.W."/>
            <person name="Li Z."/>
            <person name="Lohaus R."/>
            <person name="Hsiao Y.Y."/>
            <person name="Niu S.C."/>
            <person name="Wang J.Y."/>
            <person name="Lin Y.C."/>
            <person name="Xu Q."/>
            <person name="Chen L.J."/>
            <person name="Yoshida K."/>
            <person name="Fujiwara S."/>
            <person name="Wang Z.W."/>
            <person name="Zhang Y.Q."/>
            <person name="Mitsuda N."/>
            <person name="Wang M."/>
            <person name="Liu G.H."/>
            <person name="Pecoraro L."/>
            <person name="Huang H.X."/>
            <person name="Xiao X.J."/>
            <person name="Lin M."/>
            <person name="Wu X.Y."/>
            <person name="Wu W.L."/>
            <person name="Chen Y.Y."/>
            <person name="Chang S.B."/>
            <person name="Sakamoto S."/>
            <person name="Ohme-Takagi M."/>
            <person name="Yagi M."/>
            <person name="Zeng S.J."/>
            <person name="Shen C.Y."/>
            <person name="Yeh C.M."/>
            <person name="Luo Y.B."/>
            <person name="Tsai W.C."/>
            <person name="Van de Peer Y."/>
            <person name="Liu Z.J."/>
        </authorList>
    </citation>
    <scope>NUCLEOTIDE SEQUENCE [LARGE SCALE GENOMIC DNA]</scope>
    <source>
        <tissue evidence="2">The whole plant</tissue>
    </source>
</reference>
<feature type="domain" description="Reverse transcriptase" evidence="1">
    <location>
        <begin position="19"/>
        <end position="168"/>
    </location>
</feature>
<dbReference type="Pfam" id="PF00078">
    <property type="entry name" value="RVT_1"/>
    <property type="match status" value="1"/>
</dbReference>
<accession>A0A2I0VGZ1</accession>
<keyword evidence="3" id="KW-1185">Reference proteome</keyword>
<sequence length="203" mass="23148">MEEEWKETVVILLPKVKQPDSPSKFRPISLCQTVYKIIAKVLVNRLKGLLPKILAEEQAAFVPGRAISDHCLLAQEMTNKFRVSTSTKGFVALKIDMEQAYDKMSWRTLELVLNRMGFPEKFPNWIMSCIKHPRFTLLINGQLTEGITASCRFRQGCPLSPYLFLFCARSCCLLHSTRIIKGPGCQFVLGDLRSPIFYMLTTL</sequence>
<dbReference type="AlphaFoldDB" id="A0A2I0VGZ1"/>
<dbReference type="InterPro" id="IPR043502">
    <property type="entry name" value="DNA/RNA_pol_sf"/>
</dbReference>
<dbReference type="Proteomes" id="UP000233837">
    <property type="component" value="Unassembled WGS sequence"/>
</dbReference>
<dbReference type="EMBL" id="KZ504297">
    <property type="protein sequence ID" value="PKU62681.1"/>
    <property type="molecule type" value="Genomic_DNA"/>
</dbReference>
<reference evidence="2 3" key="1">
    <citation type="journal article" date="2016" name="Sci. Rep.">
        <title>The Dendrobium catenatum Lindl. genome sequence provides insights into polysaccharide synthase, floral development and adaptive evolution.</title>
        <authorList>
            <person name="Zhang G.Q."/>
            <person name="Xu Q."/>
            <person name="Bian C."/>
            <person name="Tsai W.C."/>
            <person name="Yeh C.M."/>
            <person name="Liu K.W."/>
            <person name="Yoshida K."/>
            <person name="Zhang L.S."/>
            <person name="Chang S.B."/>
            <person name="Chen F."/>
            <person name="Shi Y."/>
            <person name="Su Y.Y."/>
            <person name="Zhang Y.Q."/>
            <person name="Chen L.J."/>
            <person name="Yin Y."/>
            <person name="Lin M."/>
            <person name="Huang H."/>
            <person name="Deng H."/>
            <person name="Wang Z.W."/>
            <person name="Zhu S.L."/>
            <person name="Zhao X."/>
            <person name="Deng C."/>
            <person name="Niu S.C."/>
            <person name="Huang J."/>
            <person name="Wang M."/>
            <person name="Liu G.H."/>
            <person name="Yang H.J."/>
            <person name="Xiao X.J."/>
            <person name="Hsiao Y.Y."/>
            <person name="Wu W.L."/>
            <person name="Chen Y.Y."/>
            <person name="Mitsuda N."/>
            <person name="Ohme-Takagi M."/>
            <person name="Luo Y.B."/>
            <person name="Van de Peer Y."/>
            <person name="Liu Z.J."/>
        </authorList>
    </citation>
    <scope>NUCLEOTIDE SEQUENCE [LARGE SCALE GENOMIC DNA]</scope>
    <source>
        <tissue evidence="2">The whole plant</tissue>
    </source>
</reference>
<gene>
    <name evidence="2" type="ORF">MA16_Dca027837</name>
</gene>
<dbReference type="PANTHER" id="PTHR19446">
    <property type="entry name" value="REVERSE TRANSCRIPTASES"/>
    <property type="match status" value="1"/>
</dbReference>
<protein>
    <submittedName>
        <fullName evidence="2">Integrator complex subunit 11</fullName>
    </submittedName>
</protein>
<evidence type="ECO:0000259" key="1">
    <source>
        <dbReference type="Pfam" id="PF00078"/>
    </source>
</evidence>
<proteinExistence type="predicted"/>